<feature type="transmembrane region" description="Helical" evidence="8">
    <location>
        <begin position="409"/>
        <end position="427"/>
    </location>
</feature>
<dbReference type="STRING" id="405564.SAMN04487905_10255"/>
<keyword evidence="5 8" id="KW-0812">Transmembrane</keyword>
<evidence type="ECO:0000259" key="9">
    <source>
        <dbReference type="PROSITE" id="PS50850"/>
    </source>
</evidence>
<comment type="subcellular location">
    <subcellularLocation>
        <location evidence="1">Cell membrane</location>
        <topology evidence="1">Multi-pass membrane protein</topology>
    </subcellularLocation>
</comment>
<evidence type="ECO:0000256" key="2">
    <source>
        <dbReference type="ARBA" id="ARBA00008537"/>
    </source>
</evidence>
<feature type="transmembrane region" description="Helical" evidence="8">
    <location>
        <begin position="271"/>
        <end position="302"/>
    </location>
</feature>
<dbReference type="Pfam" id="PF07690">
    <property type="entry name" value="MFS_1"/>
    <property type="match status" value="1"/>
</dbReference>
<keyword evidence="6 8" id="KW-1133">Transmembrane helix</keyword>
<feature type="transmembrane region" description="Helical" evidence="8">
    <location>
        <begin position="60"/>
        <end position="80"/>
    </location>
</feature>
<dbReference type="PANTHER" id="PTHR42718:SF9">
    <property type="entry name" value="MAJOR FACILITATOR SUPERFAMILY MULTIDRUG TRANSPORTER MFSC"/>
    <property type="match status" value="1"/>
</dbReference>
<dbReference type="Proteomes" id="UP000199497">
    <property type="component" value="Unassembled WGS sequence"/>
</dbReference>
<feature type="transmembrane region" description="Helical" evidence="8">
    <location>
        <begin position="21"/>
        <end position="40"/>
    </location>
</feature>
<dbReference type="InterPro" id="IPR020846">
    <property type="entry name" value="MFS_dom"/>
</dbReference>
<dbReference type="InterPro" id="IPR036259">
    <property type="entry name" value="MFS_trans_sf"/>
</dbReference>
<evidence type="ECO:0000256" key="7">
    <source>
        <dbReference type="ARBA" id="ARBA00023136"/>
    </source>
</evidence>
<sequence>MIQQKAGAVEAPAKLDDGTRRLIVVLLAGAVLPLLDTTVINVALDRLARVFDAPVSTVQWVVTAYAMATAIAIPLSAWAIKRFGGKQMWLASLSLFLAGSVLCGIAPNAGSMIAFRVLQGLGGGMSMPVLQTLLVTSAGQRQARRAMAAIGFPTVIAPVVGPVIGGAIMNGLSWRWVFFVNVPVCLLALGLAVKGVPATTPEPRSRLDSTGLLLLTGGFAALVYALTSAASPGDLTSWSFALSALGGVALLVAFTVHAIRTRYEPVADVRLFAIPSFAAATVAMLLSGIIFYGGLILLPLYYQRIVDYSVLGAGGMLALQGVGALLARSAAGRVAERVGSRGMVLGGLVAATVGTVLFSLVEPTDQPWLTAALVLRGAGIGIVTVTVLGAAYRDVPAASVAHASSLGRIMLQLGSALGAATMTTALAWQHATAPAGSPPMDDFRATFWWLSVATVLTALPSLWLPGRSRE</sequence>
<accession>A0A1H0Q2Y8</accession>
<proteinExistence type="inferred from homology"/>
<feature type="transmembrane region" description="Helical" evidence="8">
    <location>
        <begin position="174"/>
        <end position="193"/>
    </location>
</feature>
<name>A0A1H0Q2Y8_9ACTN</name>
<comment type="similarity">
    <text evidence="2">Belongs to the major facilitator superfamily. EmrB family.</text>
</comment>
<keyword evidence="11" id="KW-1185">Reference proteome</keyword>
<dbReference type="PRINTS" id="PR01036">
    <property type="entry name" value="TCRTETB"/>
</dbReference>
<gene>
    <name evidence="10" type="ORF">SAMN04487905_10255</name>
</gene>
<feature type="transmembrane region" description="Helical" evidence="8">
    <location>
        <begin position="238"/>
        <end position="259"/>
    </location>
</feature>
<dbReference type="Gene3D" id="1.20.1720.10">
    <property type="entry name" value="Multidrug resistance protein D"/>
    <property type="match status" value="1"/>
</dbReference>
<dbReference type="OrthoDB" id="9812221at2"/>
<dbReference type="InterPro" id="IPR004638">
    <property type="entry name" value="EmrB-like"/>
</dbReference>
<dbReference type="EMBL" id="FNJR01000002">
    <property type="protein sequence ID" value="SDP11791.1"/>
    <property type="molecule type" value="Genomic_DNA"/>
</dbReference>
<evidence type="ECO:0000313" key="11">
    <source>
        <dbReference type="Proteomes" id="UP000199497"/>
    </source>
</evidence>
<feature type="transmembrane region" description="Helical" evidence="8">
    <location>
        <begin position="87"/>
        <end position="107"/>
    </location>
</feature>
<dbReference type="AlphaFoldDB" id="A0A1H0Q2Y8"/>
<dbReference type="RefSeq" id="WP_139182894.1">
    <property type="nucleotide sequence ID" value="NZ_FNJR01000002.1"/>
</dbReference>
<feature type="transmembrane region" description="Helical" evidence="8">
    <location>
        <begin position="146"/>
        <end position="168"/>
    </location>
</feature>
<dbReference type="InterPro" id="IPR011701">
    <property type="entry name" value="MFS"/>
</dbReference>
<feature type="transmembrane region" description="Helical" evidence="8">
    <location>
        <begin position="447"/>
        <end position="464"/>
    </location>
</feature>
<evidence type="ECO:0000256" key="8">
    <source>
        <dbReference type="SAM" id="Phobius"/>
    </source>
</evidence>
<dbReference type="PANTHER" id="PTHR42718">
    <property type="entry name" value="MAJOR FACILITATOR SUPERFAMILY MULTIDRUG TRANSPORTER MFSC"/>
    <property type="match status" value="1"/>
</dbReference>
<feature type="domain" description="Major facilitator superfamily (MFS) profile" evidence="9">
    <location>
        <begin position="22"/>
        <end position="469"/>
    </location>
</feature>
<keyword evidence="3" id="KW-0813">Transport</keyword>
<dbReference type="GO" id="GO:0005886">
    <property type="term" value="C:plasma membrane"/>
    <property type="evidence" value="ECO:0007669"/>
    <property type="project" value="UniProtKB-SubCell"/>
</dbReference>
<evidence type="ECO:0000256" key="1">
    <source>
        <dbReference type="ARBA" id="ARBA00004651"/>
    </source>
</evidence>
<evidence type="ECO:0000256" key="5">
    <source>
        <dbReference type="ARBA" id="ARBA00022692"/>
    </source>
</evidence>
<keyword evidence="7 8" id="KW-0472">Membrane</keyword>
<feature type="transmembrane region" description="Helical" evidence="8">
    <location>
        <begin position="367"/>
        <end position="388"/>
    </location>
</feature>
<evidence type="ECO:0000256" key="4">
    <source>
        <dbReference type="ARBA" id="ARBA00022475"/>
    </source>
</evidence>
<reference evidence="11" key="1">
    <citation type="submission" date="2016-10" db="EMBL/GenBank/DDBJ databases">
        <authorList>
            <person name="Varghese N."/>
            <person name="Submissions S."/>
        </authorList>
    </citation>
    <scope>NUCLEOTIDE SEQUENCE [LARGE SCALE GENOMIC DNA]</scope>
    <source>
        <strain evidence="11">DSM 46732</strain>
    </source>
</reference>
<feature type="transmembrane region" description="Helical" evidence="8">
    <location>
        <begin position="205"/>
        <end position="226"/>
    </location>
</feature>
<protein>
    <submittedName>
        <fullName evidence="10">Drug resistance transporter, EmrB/QacA subfamily</fullName>
    </submittedName>
</protein>
<organism evidence="10 11">
    <name type="scientific">Actinopolyspora xinjiangensis</name>
    <dbReference type="NCBI Taxonomy" id="405564"/>
    <lineage>
        <taxon>Bacteria</taxon>
        <taxon>Bacillati</taxon>
        <taxon>Actinomycetota</taxon>
        <taxon>Actinomycetes</taxon>
        <taxon>Actinopolysporales</taxon>
        <taxon>Actinopolysporaceae</taxon>
        <taxon>Actinopolyspora</taxon>
    </lineage>
</organism>
<evidence type="ECO:0000256" key="6">
    <source>
        <dbReference type="ARBA" id="ARBA00022989"/>
    </source>
</evidence>
<evidence type="ECO:0000313" key="10">
    <source>
        <dbReference type="EMBL" id="SDP11791.1"/>
    </source>
</evidence>
<dbReference type="NCBIfam" id="TIGR00711">
    <property type="entry name" value="efflux_EmrB"/>
    <property type="match status" value="1"/>
</dbReference>
<feature type="transmembrane region" description="Helical" evidence="8">
    <location>
        <begin position="113"/>
        <end position="134"/>
    </location>
</feature>
<dbReference type="SUPFAM" id="SSF103473">
    <property type="entry name" value="MFS general substrate transporter"/>
    <property type="match status" value="1"/>
</dbReference>
<dbReference type="Gene3D" id="1.20.1250.20">
    <property type="entry name" value="MFS general substrate transporter like domains"/>
    <property type="match status" value="1"/>
</dbReference>
<dbReference type="GO" id="GO:0022857">
    <property type="term" value="F:transmembrane transporter activity"/>
    <property type="evidence" value="ECO:0007669"/>
    <property type="project" value="InterPro"/>
</dbReference>
<feature type="transmembrane region" description="Helical" evidence="8">
    <location>
        <begin position="343"/>
        <end position="361"/>
    </location>
</feature>
<dbReference type="PROSITE" id="PS50850">
    <property type="entry name" value="MFS"/>
    <property type="match status" value="1"/>
</dbReference>
<evidence type="ECO:0000256" key="3">
    <source>
        <dbReference type="ARBA" id="ARBA00022448"/>
    </source>
</evidence>
<keyword evidence="4" id="KW-1003">Cell membrane</keyword>
<feature type="transmembrane region" description="Helical" evidence="8">
    <location>
        <begin position="308"/>
        <end position="331"/>
    </location>
</feature>